<evidence type="ECO:0000313" key="2">
    <source>
        <dbReference type="Proteomes" id="UP001207408"/>
    </source>
</evidence>
<organism evidence="1 2">
    <name type="scientific">Plebeiibacterium marinum</name>
    <dbReference type="NCBI Taxonomy" id="2992111"/>
    <lineage>
        <taxon>Bacteria</taxon>
        <taxon>Pseudomonadati</taxon>
        <taxon>Bacteroidota</taxon>
        <taxon>Bacteroidia</taxon>
        <taxon>Marinilabiliales</taxon>
        <taxon>Marinilabiliaceae</taxon>
        <taxon>Plebeiibacterium</taxon>
    </lineage>
</organism>
<dbReference type="EMBL" id="JAPDPI010000001">
    <property type="protein sequence ID" value="MCW3804131.1"/>
    <property type="molecule type" value="Genomic_DNA"/>
</dbReference>
<protein>
    <recommendedName>
        <fullName evidence="3">SGNH/GDSL hydrolase family protein</fullName>
    </recommendedName>
</protein>
<gene>
    <name evidence="1" type="ORF">OM074_00770</name>
</gene>
<dbReference type="AlphaFoldDB" id="A0AAE3MA94"/>
<proteinExistence type="predicted"/>
<evidence type="ECO:0000313" key="1">
    <source>
        <dbReference type="EMBL" id="MCW3804131.1"/>
    </source>
</evidence>
<dbReference type="Gene3D" id="3.40.50.1110">
    <property type="entry name" value="SGNH hydrolase"/>
    <property type="match status" value="1"/>
</dbReference>
<keyword evidence="2" id="KW-1185">Reference proteome</keyword>
<dbReference type="Proteomes" id="UP001207408">
    <property type="component" value="Unassembled WGS sequence"/>
</dbReference>
<evidence type="ECO:0008006" key="3">
    <source>
        <dbReference type="Google" id="ProtNLM"/>
    </source>
</evidence>
<dbReference type="GO" id="GO:0016788">
    <property type="term" value="F:hydrolase activity, acting on ester bonds"/>
    <property type="evidence" value="ECO:0007669"/>
    <property type="project" value="UniProtKB-ARBA"/>
</dbReference>
<dbReference type="RefSeq" id="WP_301197354.1">
    <property type="nucleotide sequence ID" value="NZ_JAPDPI010000001.1"/>
</dbReference>
<name>A0AAE3MA94_9BACT</name>
<comment type="caution">
    <text evidence="1">The sequence shown here is derived from an EMBL/GenBank/DDBJ whole genome shotgun (WGS) entry which is preliminary data.</text>
</comment>
<dbReference type="SUPFAM" id="SSF52266">
    <property type="entry name" value="SGNH hydrolase"/>
    <property type="match status" value="1"/>
</dbReference>
<reference evidence="1" key="1">
    <citation type="submission" date="2022-10" db="EMBL/GenBank/DDBJ databases">
        <authorList>
            <person name="Yu W.X."/>
        </authorList>
    </citation>
    <scope>NUCLEOTIDE SEQUENCE</scope>
    <source>
        <strain evidence="1">D04</strain>
    </source>
</reference>
<accession>A0AAE3MA94</accession>
<dbReference type="InterPro" id="IPR036514">
    <property type="entry name" value="SGNH_hydro_sf"/>
</dbReference>
<sequence>MKKFIERLLLFTVSLFFVSIFIDSLLSIKIKEIHEYPGEYEVWNDIYSEELDVDVAVYGSSRAWVHINPNQILDSTKLMCYNFGVDGQNFNIQFLRHKEYIERNRPPKMVILSIDVFSLAKAKDLYGLNQFLPYMLWDWDIYQFTRSYNGFSFLDYVLPLVRYKGKSDLLLKLFSNNEDKVRTNGYLGMEEDWNEDFNIAKNKYENFEIQIDPELVDLLEEFIKELKRQNILLTFVYTPEYIEGQDFVKNREHIFEIYNQLANKYDIPFIDYSNSFLSYNKSLFYNASHLNITGSTMFTQVLISDLKKTFSQINNNQH</sequence>